<dbReference type="InterPro" id="IPR035093">
    <property type="entry name" value="RelE/ParE_toxin_dom_sf"/>
</dbReference>
<proteinExistence type="predicted"/>
<keyword evidence="1" id="KW-1277">Toxin-antitoxin system</keyword>
<organism evidence="2 3">
    <name type="scientific">Flavobacterium bernardetii</name>
    <dbReference type="NCBI Taxonomy" id="2813823"/>
    <lineage>
        <taxon>Bacteria</taxon>
        <taxon>Pseudomonadati</taxon>
        <taxon>Bacteroidota</taxon>
        <taxon>Flavobacteriia</taxon>
        <taxon>Flavobacteriales</taxon>
        <taxon>Flavobacteriaceae</taxon>
        <taxon>Flavobacterium</taxon>
    </lineage>
</organism>
<comment type="caution">
    <text evidence="2">The sequence shown here is derived from an EMBL/GenBank/DDBJ whole genome shotgun (WGS) entry which is preliminary data.</text>
</comment>
<gene>
    <name evidence="2" type="ORF">H8R27_08520</name>
</gene>
<dbReference type="RefSeq" id="WP_166128309.1">
    <property type="nucleotide sequence ID" value="NZ_JAANOQ010000005.1"/>
</dbReference>
<name>A0ABR7IYS1_9FLAO</name>
<evidence type="ECO:0000313" key="3">
    <source>
        <dbReference type="Proteomes" id="UP000605990"/>
    </source>
</evidence>
<reference evidence="2 3" key="1">
    <citation type="submission" date="2020-08" db="EMBL/GenBank/DDBJ databases">
        <title>Description of novel Flavobacterium F-408 isolate.</title>
        <authorList>
            <person name="Saticioglu I.B."/>
            <person name="Duman M."/>
            <person name="Altun S."/>
        </authorList>
    </citation>
    <scope>NUCLEOTIDE SEQUENCE [LARGE SCALE GENOMIC DNA]</scope>
    <source>
        <strain evidence="2 3">F-408</strain>
    </source>
</reference>
<protein>
    <submittedName>
        <fullName evidence="2">Type II toxin-antitoxin system RelE/ParE family toxin</fullName>
    </submittedName>
</protein>
<keyword evidence="3" id="KW-1185">Reference proteome</keyword>
<dbReference type="Pfam" id="PF05016">
    <property type="entry name" value="ParE_toxin"/>
    <property type="match status" value="1"/>
</dbReference>
<dbReference type="EMBL" id="JACRUN010000004">
    <property type="protein sequence ID" value="MBC5834929.1"/>
    <property type="molecule type" value="Genomic_DNA"/>
</dbReference>
<dbReference type="Proteomes" id="UP000605990">
    <property type="component" value="Unassembled WGS sequence"/>
</dbReference>
<accession>A0ABR7IYS1</accession>
<evidence type="ECO:0000256" key="1">
    <source>
        <dbReference type="ARBA" id="ARBA00022649"/>
    </source>
</evidence>
<dbReference type="Gene3D" id="3.30.2310.20">
    <property type="entry name" value="RelE-like"/>
    <property type="match status" value="1"/>
</dbReference>
<sequence length="103" mass="12244">MQKFSIKIDVEALEDIQKTTDWYNSVTNGLVAKFQKQVISQISKLNKNPYLFSIKYENVRCFLISKFPFLVHYSVNEDNFVIEILAIFHTSRNPQVWLERKKK</sequence>
<evidence type="ECO:0000313" key="2">
    <source>
        <dbReference type="EMBL" id="MBC5834929.1"/>
    </source>
</evidence>
<dbReference type="InterPro" id="IPR007712">
    <property type="entry name" value="RelE/ParE_toxin"/>
</dbReference>